<dbReference type="InterPro" id="IPR041698">
    <property type="entry name" value="Methyltransf_25"/>
</dbReference>
<dbReference type="PANTHER" id="PTHR43861:SF1">
    <property type="entry name" value="TRANS-ACONITATE 2-METHYLTRANSFERASE"/>
    <property type="match status" value="1"/>
</dbReference>
<evidence type="ECO:0000313" key="4">
    <source>
        <dbReference type="EMBL" id="EMA50000.1"/>
    </source>
</evidence>
<evidence type="ECO:0000259" key="3">
    <source>
        <dbReference type="Pfam" id="PF13649"/>
    </source>
</evidence>
<organism evidence="4 5">
    <name type="scientific">Halococcus salifodinae DSM 8989</name>
    <dbReference type="NCBI Taxonomy" id="1227456"/>
    <lineage>
        <taxon>Archaea</taxon>
        <taxon>Methanobacteriati</taxon>
        <taxon>Methanobacteriota</taxon>
        <taxon>Stenosarchaea group</taxon>
        <taxon>Halobacteria</taxon>
        <taxon>Halobacteriales</taxon>
        <taxon>Halococcaceae</taxon>
        <taxon>Halococcus</taxon>
    </lineage>
</organism>
<evidence type="ECO:0000256" key="1">
    <source>
        <dbReference type="ARBA" id="ARBA00022603"/>
    </source>
</evidence>
<dbReference type="InterPro" id="IPR029063">
    <property type="entry name" value="SAM-dependent_MTases_sf"/>
</dbReference>
<gene>
    <name evidence="4" type="ORF">C450_15660</name>
</gene>
<name>M0N032_9EURY</name>
<evidence type="ECO:0000256" key="2">
    <source>
        <dbReference type="ARBA" id="ARBA00022679"/>
    </source>
</evidence>
<dbReference type="AlphaFoldDB" id="M0N032"/>
<dbReference type="Proteomes" id="UP000011625">
    <property type="component" value="Unassembled WGS sequence"/>
</dbReference>
<keyword evidence="5" id="KW-1185">Reference proteome</keyword>
<dbReference type="STRING" id="1227456.C450_15660"/>
<dbReference type="OrthoDB" id="147504at2157"/>
<accession>M0N032</accession>
<dbReference type="EMBL" id="AOME01000075">
    <property type="protein sequence ID" value="EMA50000.1"/>
    <property type="molecule type" value="Genomic_DNA"/>
</dbReference>
<dbReference type="Gene3D" id="3.40.50.150">
    <property type="entry name" value="Vaccinia Virus protein VP39"/>
    <property type="match status" value="1"/>
</dbReference>
<keyword evidence="1 4" id="KW-0489">Methyltransferase</keyword>
<reference evidence="4 5" key="1">
    <citation type="journal article" date="2014" name="PLoS Genet.">
        <title>Phylogenetically driven sequencing of extremely halophilic archaea reveals strategies for static and dynamic osmo-response.</title>
        <authorList>
            <person name="Becker E.A."/>
            <person name="Seitzer P.M."/>
            <person name="Tritt A."/>
            <person name="Larsen D."/>
            <person name="Krusor M."/>
            <person name="Yao A.I."/>
            <person name="Wu D."/>
            <person name="Madern D."/>
            <person name="Eisen J.A."/>
            <person name="Darling A.E."/>
            <person name="Facciotti M.T."/>
        </authorList>
    </citation>
    <scope>NUCLEOTIDE SEQUENCE [LARGE SCALE GENOMIC DNA]</scope>
    <source>
        <strain evidence="4 5">DSM 8989</strain>
    </source>
</reference>
<dbReference type="GO" id="GO:0008168">
    <property type="term" value="F:methyltransferase activity"/>
    <property type="evidence" value="ECO:0007669"/>
    <property type="project" value="UniProtKB-KW"/>
</dbReference>
<dbReference type="PANTHER" id="PTHR43861">
    <property type="entry name" value="TRANS-ACONITATE 2-METHYLTRANSFERASE-RELATED"/>
    <property type="match status" value="1"/>
</dbReference>
<feature type="domain" description="Methyltransferase" evidence="3">
    <location>
        <begin position="51"/>
        <end position="144"/>
    </location>
</feature>
<dbReference type="CDD" id="cd02440">
    <property type="entry name" value="AdoMet_MTases"/>
    <property type="match status" value="1"/>
</dbReference>
<comment type="caution">
    <text evidence="4">The sequence shown here is derived from an EMBL/GenBank/DDBJ whole genome shotgun (WGS) entry which is preliminary data.</text>
</comment>
<dbReference type="SUPFAM" id="SSF53335">
    <property type="entry name" value="S-adenosyl-L-methionine-dependent methyltransferases"/>
    <property type="match status" value="1"/>
</dbReference>
<evidence type="ECO:0000313" key="5">
    <source>
        <dbReference type="Proteomes" id="UP000011625"/>
    </source>
</evidence>
<dbReference type="Pfam" id="PF13649">
    <property type="entry name" value="Methyltransf_25"/>
    <property type="match status" value="1"/>
</dbReference>
<protein>
    <submittedName>
        <fullName evidence="4">Type 11 methyltransferase</fullName>
    </submittedName>
</protein>
<dbReference type="RefSeq" id="WP_005044906.1">
    <property type="nucleotide sequence ID" value="NZ_AOME01000075.1"/>
</dbReference>
<keyword evidence="2 4" id="KW-0808">Transferase</keyword>
<proteinExistence type="predicted"/>
<dbReference type="PATRIC" id="fig|1227456.3.peg.3177"/>
<dbReference type="GO" id="GO:0032259">
    <property type="term" value="P:methylation"/>
    <property type="evidence" value="ECO:0007669"/>
    <property type="project" value="UniProtKB-KW"/>
</dbReference>
<sequence>MSGEAAEASFDWDAYWTDADEEKREEASPSAHHAAEVLPEFVERFDAPPGVADVGCGAGVTTFAVADRLAEPVVGYDTAAPVVERNRDRAAREGVENVRFEQTTLPEFTPDREFGVVFAYFTLQYVRDVEQALENLYAAVAPGGALVCNYMNRAAREFCLVAADDPHDNADHPFVFDPDQYTERFGALLDGDSVLSRERIYETLGTWPRSAFTVADRPDVRWAWHHAPLVYVPKL</sequence>